<organism evidence="2 3">
    <name type="scientific">Hondaea fermentalgiana</name>
    <dbReference type="NCBI Taxonomy" id="2315210"/>
    <lineage>
        <taxon>Eukaryota</taxon>
        <taxon>Sar</taxon>
        <taxon>Stramenopiles</taxon>
        <taxon>Bigyra</taxon>
        <taxon>Labyrinthulomycetes</taxon>
        <taxon>Thraustochytrida</taxon>
        <taxon>Thraustochytriidae</taxon>
        <taxon>Hondaea</taxon>
    </lineage>
</organism>
<keyword evidence="1" id="KW-0732">Signal</keyword>
<dbReference type="EMBL" id="BEYU01000040">
    <property type="protein sequence ID" value="GBG28193.1"/>
    <property type="molecule type" value="Genomic_DNA"/>
</dbReference>
<proteinExistence type="predicted"/>
<accession>A0A2R5GHR9</accession>
<evidence type="ECO:0000313" key="2">
    <source>
        <dbReference type="EMBL" id="GBG28193.1"/>
    </source>
</evidence>
<name>A0A2R5GHR9_9STRA</name>
<protein>
    <submittedName>
        <fullName evidence="2">Uncharacterized protein</fullName>
    </submittedName>
</protein>
<feature type="signal peptide" evidence="1">
    <location>
        <begin position="1"/>
        <end position="20"/>
    </location>
</feature>
<dbReference type="OrthoDB" id="6236007at2759"/>
<reference evidence="2 3" key="1">
    <citation type="submission" date="2017-12" db="EMBL/GenBank/DDBJ databases">
        <title>Sequencing, de novo assembly and annotation of complete genome of a new Thraustochytrid species, strain FCC1311.</title>
        <authorList>
            <person name="Sedici K."/>
            <person name="Godart F."/>
            <person name="Aiese Cigliano R."/>
            <person name="Sanseverino W."/>
            <person name="Barakat M."/>
            <person name="Ortet P."/>
            <person name="Marechal E."/>
            <person name="Cagnac O."/>
            <person name="Amato A."/>
        </authorList>
    </citation>
    <scope>NUCLEOTIDE SEQUENCE [LARGE SCALE GENOMIC DNA]</scope>
</reference>
<dbReference type="InParanoid" id="A0A2R5GHR9"/>
<keyword evidence="3" id="KW-1185">Reference proteome</keyword>
<evidence type="ECO:0000256" key="1">
    <source>
        <dbReference type="SAM" id="SignalP"/>
    </source>
</evidence>
<dbReference type="AlphaFoldDB" id="A0A2R5GHR9"/>
<feature type="chain" id="PRO_5015341700" evidence="1">
    <location>
        <begin position="21"/>
        <end position="370"/>
    </location>
</feature>
<sequence>MKAAFGLIAMAVLATKSAMADDNCETVCRGTCNTWQDPHVIDFSGDSFKIESSVTDVTLYEVDNFAVWAPQTHRSVDGTDFQLFYSLSFGGENITADALCSAPGDSTTRVKLFDENKPGSDYLEAYIWCMQADSYPQLGLFLAVQLTKVDSQSNGETFAQIEAGLGAIGECIAKNDEPEDDDSRRLGASRSLRGLKSAGTFSPAGPAWIEADCYTVCSSEEPCQGTGDPHIETFFGDKYNVQPSGPENFTVYEINGTTTYDHDHDVNAFDVWVETKNSGRTYVVHFGDEILDASSCTKSGQSFAASHTFANGDNLYLQAECTYASNHKSEYGLFFNWYVHKFDVSYGETSFKTLEEDEGSDGLCISKPIA</sequence>
<comment type="caution">
    <text evidence="2">The sequence shown here is derived from an EMBL/GenBank/DDBJ whole genome shotgun (WGS) entry which is preliminary data.</text>
</comment>
<evidence type="ECO:0000313" key="3">
    <source>
        <dbReference type="Proteomes" id="UP000241890"/>
    </source>
</evidence>
<gene>
    <name evidence="2" type="ORF">FCC1311_044162</name>
</gene>
<dbReference type="Proteomes" id="UP000241890">
    <property type="component" value="Unassembled WGS sequence"/>
</dbReference>